<evidence type="ECO:0000313" key="8">
    <source>
        <dbReference type="EMBL" id="CAD8917284.1"/>
    </source>
</evidence>
<dbReference type="InterPro" id="IPR004853">
    <property type="entry name" value="Sugar_P_trans_dom"/>
</dbReference>
<evidence type="ECO:0000259" key="7">
    <source>
        <dbReference type="Pfam" id="PF03151"/>
    </source>
</evidence>
<evidence type="ECO:0000256" key="6">
    <source>
        <dbReference type="SAM" id="Phobius"/>
    </source>
</evidence>
<dbReference type="EMBL" id="HBFS01015746">
    <property type="protein sequence ID" value="CAD8917284.1"/>
    <property type="molecule type" value="Transcribed_RNA"/>
</dbReference>
<feature type="transmembrane region" description="Helical" evidence="6">
    <location>
        <begin position="167"/>
        <end position="188"/>
    </location>
</feature>
<dbReference type="GO" id="GO:0016020">
    <property type="term" value="C:membrane"/>
    <property type="evidence" value="ECO:0007669"/>
    <property type="project" value="UniProtKB-SubCell"/>
</dbReference>
<sequence>MAGPPKEKASMEKIASVVSAYFMVSISLVFVNKWLMSGDGTTIPAPLFVTWFQCVVTVVICWALGRAGRDAPAGSFYAQFPEVAFDTAIAKKVLPLSVIFVGMMTFNNLCLKYVEVSFYNVARSLTICFNVLLTRLVLGGETSRQTLYCLAVVVLGFFVGTESEVNFSFIGTLFGVTSSLFVSMNSIWTRRVADVVDNNQWRLSAYNNINAVILFLPFMLMTGEIGIISEHSALLTSFTFWAMMLLSGVFGFLIGICTIMQIQVTSPLTHNISGTAKAAVQTVLAFLIWQNPTSFMNIMGIALVLGGSLLYSYVRTMEMRRQDAAKAAAAKSSPAVHGRAGDDREVDIELTEQEEEEQPLKAGAA</sequence>
<feature type="transmembrane region" description="Helical" evidence="6">
    <location>
        <begin position="14"/>
        <end position="31"/>
    </location>
</feature>
<dbReference type="AlphaFoldDB" id="A0A7S1G8B8"/>
<evidence type="ECO:0000256" key="4">
    <source>
        <dbReference type="ARBA" id="ARBA00023136"/>
    </source>
</evidence>
<keyword evidence="2 6" id="KW-0812">Transmembrane</keyword>
<keyword evidence="4 6" id="KW-0472">Membrane</keyword>
<name>A0A7S1G8B8_9STRA</name>
<proteinExistence type="predicted"/>
<keyword evidence="3 6" id="KW-1133">Transmembrane helix</keyword>
<feature type="transmembrane region" description="Helical" evidence="6">
    <location>
        <begin position="93"/>
        <end position="114"/>
    </location>
</feature>
<dbReference type="Pfam" id="PF03151">
    <property type="entry name" value="TPT"/>
    <property type="match status" value="1"/>
</dbReference>
<reference evidence="8" key="1">
    <citation type="submission" date="2021-01" db="EMBL/GenBank/DDBJ databases">
        <authorList>
            <person name="Corre E."/>
            <person name="Pelletier E."/>
            <person name="Niang G."/>
            <person name="Scheremetjew M."/>
            <person name="Finn R."/>
            <person name="Kale V."/>
            <person name="Holt S."/>
            <person name="Cochrane G."/>
            <person name="Meng A."/>
            <person name="Brown T."/>
            <person name="Cohen L."/>
        </authorList>
    </citation>
    <scope>NUCLEOTIDE SEQUENCE</scope>
    <source>
        <strain evidence="8">Ms1</strain>
    </source>
</reference>
<gene>
    <name evidence="8" type="ORF">BSP0115_LOCUS10545</name>
</gene>
<dbReference type="PANTHER" id="PTHR11132">
    <property type="entry name" value="SOLUTE CARRIER FAMILY 35"/>
    <property type="match status" value="1"/>
</dbReference>
<feature type="transmembrane region" description="Helical" evidence="6">
    <location>
        <begin position="272"/>
        <end position="289"/>
    </location>
</feature>
<feature type="region of interest" description="Disordered" evidence="5">
    <location>
        <begin position="328"/>
        <end position="365"/>
    </location>
</feature>
<feature type="transmembrane region" description="Helical" evidence="6">
    <location>
        <begin position="43"/>
        <end position="65"/>
    </location>
</feature>
<feature type="compositionally biased region" description="Acidic residues" evidence="5">
    <location>
        <begin position="344"/>
        <end position="357"/>
    </location>
</feature>
<evidence type="ECO:0000256" key="5">
    <source>
        <dbReference type="SAM" id="MobiDB-lite"/>
    </source>
</evidence>
<dbReference type="InterPro" id="IPR050186">
    <property type="entry name" value="TPT_transporter"/>
</dbReference>
<feature type="transmembrane region" description="Helical" evidence="6">
    <location>
        <begin position="295"/>
        <end position="314"/>
    </location>
</feature>
<accession>A0A7S1G8B8</accession>
<feature type="domain" description="Sugar phosphate transporter" evidence="7">
    <location>
        <begin position="13"/>
        <end position="312"/>
    </location>
</feature>
<feature type="transmembrane region" description="Helical" evidence="6">
    <location>
        <begin position="240"/>
        <end position="260"/>
    </location>
</feature>
<feature type="transmembrane region" description="Helical" evidence="6">
    <location>
        <begin position="209"/>
        <end position="228"/>
    </location>
</feature>
<evidence type="ECO:0000256" key="2">
    <source>
        <dbReference type="ARBA" id="ARBA00022692"/>
    </source>
</evidence>
<organism evidence="8">
    <name type="scientific">Bicosoecida sp. CB-2014</name>
    <dbReference type="NCBI Taxonomy" id="1486930"/>
    <lineage>
        <taxon>Eukaryota</taxon>
        <taxon>Sar</taxon>
        <taxon>Stramenopiles</taxon>
        <taxon>Bigyra</taxon>
        <taxon>Opalozoa</taxon>
        <taxon>Bicosoecida</taxon>
    </lineage>
</organism>
<evidence type="ECO:0000256" key="1">
    <source>
        <dbReference type="ARBA" id="ARBA00004141"/>
    </source>
</evidence>
<protein>
    <recommendedName>
        <fullName evidence="7">Sugar phosphate transporter domain-containing protein</fullName>
    </recommendedName>
</protein>
<feature type="transmembrane region" description="Helical" evidence="6">
    <location>
        <begin position="120"/>
        <end position="138"/>
    </location>
</feature>
<evidence type="ECO:0000256" key="3">
    <source>
        <dbReference type="ARBA" id="ARBA00022989"/>
    </source>
</evidence>
<comment type="subcellular location">
    <subcellularLocation>
        <location evidence="1">Membrane</location>
        <topology evidence="1">Multi-pass membrane protein</topology>
    </subcellularLocation>
</comment>